<dbReference type="EMBL" id="AZBU02000002">
    <property type="protein sequence ID" value="TKR96681.1"/>
    <property type="molecule type" value="Genomic_DNA"/>
</dbReference>
<reference evidence="2 3" key="2">
    <citation type="journal article" date="2019" name="G3 (Bethesda)">
        <title>Hybrid Assembly of the Genome of the Entomopathogenic Nematode Steinernema carpocapsae Identifies the X-Chromosome.</title>
        <authorList>
            <person name="Serra L."/>
            <person name="Macchietto M."/>
            <person name="Macias-Munoz A."/>
            <person name="McGill C.J."/>
            <person name="Rodriguez I.M."/>
            <person name="Rodriguez B."/>
            <person name="Murad R."/>
            <person name="Mortazavi A."/>
        </authorList>
    </citation>
    <scope>NUCLEOTIDE SEQUENCE [LARGE SCALE GENOMIC DNA]</scope>
    <source>
        <strain evidence="2 3">ALL</strain>
    </source>
</reference>
<evidence type="ECO:0000313" key="3">
    <source>
        <dbReference type="Proteomes" id="UP000298663"/>
    </source>
</evidence>
<reference evidence="2 3" key="1">
    <citation type="journal article" date="2015" name="Genome Biol.">
        <title>Comparative genomics of Steinernema reveals deeply conserved gene regulatory networks.</title>
        <authorList>
            <person name="Dillman A.R."/>
            <person name="Macchietto M."/>
            <person name="Porter C.F."/>
            <person name="Rogers A."/>
            <person name="Williams B."/>
            <person name="Antoshechkin I."/>
            <person name="Lee M.M."/>
            <person name="Goodwin Z."/>
            <person name="Lu X."/>
            <person name="Lewis E.E."/>
            <person name="Goodrich-Blair H."/>
            <person name="Stock S.P."/>
            <person name="Adams B.J."/>
            <person name="Sternberg P.W."/>
            <person name="Mortazavi A."/>
        </authorList>
    </citation>
    <scope>NUCLEOTIDE SEQUENCE [LARGE SCALE GENOMIC DNA]</scope>
    <source>
        <strain evidence="2 3">ALL</strain>
    </source>
</reference>
<organism evidence="2 3">
    <name type="scientific">Steinernema carpocapsae</name>
    <name type="common">Entomopathogenic nematode</name>
    <dbReference type="NCBI Taxonomy" id="34508"/>
    <lineage>
        <taxon>Eukaryota</taxon>
        <taxon>Metazoa</taxon>
        <taxon>Ecdysozoa</taxon>
        <taxon>Nematoda</taxon>
        <taxon>Chromadorea</taxon>
        <taxon>Rhabditida</taxon>
        <taxon>Tylenchina</taxon>
        <taxon>Panagrolaimomorpha</taxon>
        <taxon>Strongyloidoidea</taxon>
        <taxon>Steinernematidae</taxon>
        <taxon>Steinernema</taxon>
    </lineage>
</organism>
<gene>
    <name evidence="2" type="ORF">L596_010664</name>
</gene>
<sequence length="180" mass="20547">MWLNWFAAISLFCIGTAFAYGEYPPKSSQNTSFPEFQRYQYWEFNDNWDTCLGKTTTEVYDYYFNCHECVDRAACIRSTLMVQRAWDLLKVIKVLPQKLKLIFKKFVLSVQTAISVSRLAVTLAVQAVTAAATVIMKGSISKGTRARVLMVPTLLPKTAKRSWLKIVIISFAMTDKSVFK</sequence>
<dbReference type="OrthoDB" id="4473401at2759"/>
<dbReference type="Proteomes" id="UP000298663">
    <property type="component" value="Unassembled WGS sequence"/>
</dbReference>
<dbReference type="AlphaFoldDB" id="A0A4U5PJR1"/>
<keyword evidence="1" id="KW-0732">Signal</keyword>
<proteinExistence type="predicted"/>
<feature type="chain" id="PRO_5020270639" evidence="1">
    <location>
        <begin position="22"/>
        <end position="180"/>
    </location>
</feature>
<evidence type="ECO:0000313" key="2">
    <source>
        <dbReference type="EMBL" id="TKR96681.1"/>
    </source>
</evidence>
<evidence type="ECO:0000256" key="1">
    <source>
        <dbReference type="SAM" id="SignalP"/>
    </source>
</evidence>
<keyword evidence="3" id="KW-1185">Reference proteome</keyword>
<protein>
    <submittedName>
        <fullName evidence="2">Uncharacterized protein</fullName>
    </submittedName>
</protein>
<name>A0A4U5PJR1_STECR</name>
<accession>A0A4U5PJR1</accession>
<feature type="signal peptide" evidence="1">
    <location>
        <begin position="1"/>
        <end position="21"/>
    </location>
</feature>
<comment type="caution">
    <text evidence="2">The sequence shown here is derived from an EMBL/GenBank/DDBJ whole genome shotgun (WGS) entry which is preliminary data.</text>
</comment>